<feature type="region of interest" description="Disordered" evidence="1">
    <location>
        <begin position="35"/>
        <end position="75"/>
    </location>
</feature>
<dbReference type="PANTHER" id="PTHR35094">
    <property type="entry name" value="LEUCINE-RICH REPEAT EXTENSIN-LIKE PROTEIN 2"/>
    <property type="match status" value="1"/>
</dbReference>
<name>A0A6J1KHA8_CUCMA</name>
<evidence type="ECO:0000313" key="3">
    <source>
        <dbReference type="Proteomes" id="UP000504608"/>
    </source>
</evidence>
<keyword evidence="3" id="KW-1185">Reference proteome</keyword>
<dbReference type="KEGG" id="cmax:111493219"/>
<dbReference type="GeneID" id="111493219"/>
<keyword evidence="2" id="KW-0732">Signal</keyword>
<protein>
    <submittedName>
        <fullName evidence="4">Leucine-rich repeat extensin-like protein 3</fullName>
    </submittedName>
</protein>
<evidence type="ECO:0000256" key="2">
    <source>
        <dbReference type="SAM" id="SignalP"/>
    </source>
</evidence>
<reference evidence="4" key="1">
    <citation type="submission" date="2025-08" db="UniProtKB">
        <authorList>
            <consortium name="RefSeq"/>
        </authorList>
    </citation>
    <scope>IDENTIFICATION</scope>
    <source>
        <tissue evidence="4">Young leaves</tissue>
    </source>
</reference>
<feature type="chain" id="PRO_5027021332" evidence="2">
    <location>
        <begin position="19"/>
        <end position="112"/>
    </location>
</feature>
<gene>
    <name evidence="4" type="primary">LOC111493219</name>
</gene>
<evidence type="ECO:0000256" key="1">
    <source>
        <dbReference type="SAM" id="MobiDB-lite"/>
    </source>
</evidence>
<dbReference type="RefSeq" id="XP_022998633.1">
    <property type="nucleotide sequence ID" value="XM_023142865.1"/>
</dbReference>
<feature type="signal peptide" evidence="2">
    <location>
        <begin position="1"/>
        <end position="18"/>
    </location>
</feature>
<dbReference type="AlphaFoldDB" id="A0A6J1KHA8"/>
<sequence length="112" mass="12115">MAPSAAIFLSLLLSFIQASPPILASPLDPSAEINCGSTTPCSNPSVQQLQPSPPLPPPPLPPPRFTYTTLSSPPPPPKFIYTTGVPSDLYQNDEKNRWYTSPAHEAARFGKW</sequence>
<dbReference type="OrthoDB" id="1302077at2759"/>
<organism evidence="3 4">
    <name type="scientific">Cucurbita maxima</name>
    <name type="common">Pumpkin</name>
    <name type="synonym">Winter squash</name>
    <dbReference type="NCBI Taxonomy" id="3661"/>
    <lineage>
        <taxon>Eukaryota</taxon>
        <taxon>Viridiplantae</taxon>
        <taxon>Streptophyta</taxon>
        <taxon>Embryophyta</taxon>
        <taxon>Tracheophyta</taxon>
        <taxon>Spermatophyta</taxon>
        <taxon>Magnoliopsida</taxon>
        <taxon>eudicotyledons</taxon>
        <taxon>Gunneridae</taxon>
        <taxon>Pentapetalae</taxon>
        <taxon>rosids</taxon>
        <taxon>fabids</taxon>
        <taxon>Cucurbitales</taxon>
        <taxon>Cucurbitaceae</taxon>
        <taxon>Cucurbiteae</taxon>
        <taxon>Cucurbita</taxon>
    </lineage>
</organism>
<evidence type="ECO:0000313" key="4">
    <source>
        <dbReference type="RefSeq" id="XP_022998633.1"/>
    </source>
</evidence>
<feature type="compositionally biased region" description="Pro residues" evidence="1">
    <location>
        <begin position="51"/>
        <end position="64"/>
    </location>
</feature>
<accession>A0A6J1KHA8</accession>
<dbReference type="Proteomes" id="UP000504608">
    <property type="component" value="Unplaced"/>
</dbReference>
<proteinExistence type="predicted"/>
<dbReference type="PANTHER" id="PTHR35094:SF7">
    <property type="entry name" value="LEUCINE-RICH REPEAT EXTENSIN-LIKE PROTEIN 2"/>
    <property type="match status" value="1"/>
</dbReference>